<dbReference type="EMBL" id="MSFM01000001">
    <property type="protein sequence ID" value="PKY07896.1"/>
    <property type="molecule type" value="Genomic_DNA"/>
</dbReference>
<evidence type="ECO:0000313" key="3">
    <source>
        <dbReference type="EMBL" id="PKY07896.1"/>
    </source>
</evidence>
<dbReference type="GeneID" id="36548171"/>
<dbReference type="OrthoDB" id="9451547at2759"/>
<evidence type="ECO:0000256" key="2">
    <source>
        <dbReference type="SAM" id="SignalP"/>
    </source>
</evidence>
<proteinExistence type="predicted"/>
<feature type="transmembrane region" description="Helical" evidence="1">
    <location>
        <begin position="264"/>
        <end position="286"/>
    </location>
</feature>
<dbReference type="RefSeq" id="XP_024696490.1">
    <property type="nucleotide sequence ID" value="XM_024840647.1"/>
</dbReference>
<dbReference type="VEuPathDB" id="FungiDB:P168DRAFT_323107"/>
<keyword evidence="1" id="KW-0472">Membrane</keyword>
<dbReference type="PANTHER" id="PTHR35043:SF8">
    <property type="entry name" value="DUF4220 DOMAIN-CONTAINING PROTEIN"/>
    <property type="match status" value="1"/>
</dbReference>
<feature type="transmembrane region" description="Helical" evidence="1">
    <location>
        <begin position="125"/>
        <end position="143"/>
    </location>
</feature>
<sequence length="376" mass="43144">MGVLGPEFLLMLTLGQWTSARASVKELTEMGHRDWTIVHGFYADMGGFVLHGPGIEIPFPIDAQQFLFLVKHGYIEYPRITKEDIMDRNKSDGLARCIAVCQAVWMVIDCFTRVGLGLTLTKLELTTLSFILVFLVTSFCWYYKPQDVTTTVPIHCVVHIDQILAENGIHGINPWHTSPLDFVHDEAFFCERFWRYYMEILSKVHLSIFSRKVDTRPYNRIPSDRFQSLDRLAEVIGAPVIVGFGCIFMFAWNFNFPSPTEQLLWRAASIYTLVYTFFGSACAQYCHKILLPRWSKQRAPLPIAQRDNLPAILRNIHPSKDPRLDIPLRALIPVSVLCALYCVCRGYILVEDFVGLRSLPATAFQTVEWSDYVPHW</sequence>
<organism evidence="3 4">
    <name type="scientific">Aspergillus campestris (strain IBT 28561)</name>
    <dbReference type="NCBI Taxonomy" id="1392248"/>
    <lineage>
        <taxon>Eukaryota</taxon>
        <taxon>Fungi</taxon>
        <taxon>Dikarya</taxon>
        <taxon>Ascomycota</taxon>
        <taxon>Pezizomycotina</taxon>
        <taxon>Eurotiomycetes</taxon>
        <taxon>Eurotiomycetidae</taxon>
        <taxon>Eurotiales</taxon>
        <taxon>Aspergillaceae</taxon>
        <taxon>Aspergillus</taxon>
        <taxon>Aspergillus subgen. Circumdati</taxon>
    </lineage>
</organism>
<keyword evidence="1" id="KW-0812">Transmembrane</keyword>
<feature type="chain" id="PRO_5014125332" description="Wax synthase domain-containing protein" evidence="2">
    <location>
        <begin position="23"/>
        <end position="376"/>
    </location>
</feature>
<evidence type="ECO:0008006" key="5">
    <source>
        <dbReference type="Google" id="ProtNLM"/>
    </source>
</evidence>
<accession>A0A2I1DDF4</accession>
<keyword evidence="2" id="KW-0732">Signal</keyword>
<reference evidence="3" key="1">
    <citation type="submission" date="2016-12" db="EMBL/GenBank/DDBJ databases">
        <title>The genomes of Aspergillus section Nigri reveals drivers in fungal speciation.</title>
        <authorList>
            <consortium name="DOE Joint Genome Institute"/>
            <person name="Vesth T.C."/>
            <person name="Nybo J."/>
            <person name="Theobald S."/>
            <person name="Brandl J."/>
            <person name="Frisvad J.C."/>
            <person name="Nielsen K.F."/>
            <person name="Lyhne E.K."/>
            <person name="Kogle M.E."/>
            <person name="Kuo A."/>
            <person name="Riley R."/>
            <person name="Clum A."/>
            <person name="Nolan M."/>
            <person name="Lipzen A."/>
            <person name="Salamov A."/>
            <person name="Henrissat B."/>
            <person name="Wiebenga A."/>
            <person name="De vries R.P."/>
            <person name="Grigoriev I.V."/>
            <person name="Mortensen U.H."/>
            <person name="Andersen M.R."/>
            <person name="Baker S.E."/>
        </authorList>
    </citation>
    <scope>NUCLEOTIDE SEQUENCE</scope>
    <source>
        <strain evidence="3">IBT 28561</strain>
    </source>
</reference>
<evidence type="ECO:0000256" key="1">
    <source>
        <dbReference type="SAM" id="Phobius"/>
    </source>
</evidence>
<evidence type="ECO:0000313" key="4">
    <source>
        <dbReference type="Proteomes" id="UP000234254"/>
    </source>
</evidence>
<protein>
    <recommendedName>
        <fullName evidence="5">Wax synthase domain-containing protein</fullName>
    </recommendedName>
</protein>
<dbReference type="PANTHER" id="PTHR35043">
    <property type="entry name" value="TRANSCRIPTION FACTOR DOMAIN-CONTAINING PROTEIN"/>
    <property type="match status" value="1"/>
</dbReference>
<dbReference type="AlphaFoldDB" id="A0A2I1DDF4"/>
<name>A0A2I1DDF4_ASPC2</name>
<feature type="transmembrane region" description="Helical" evidence="1">
    <location>
        <begin position="232"/>
        <end position="252"/>
    </location>
</feature>
<keyword evidence="4" id="KW-1185">Reference proteome</keyword>
<keyword evidence="1" id="KW-1133">Transmembrane helix</keyword>
<feature type="signal peptide" evidence="2">
    <location>
        <begin position="1"/>
        <end position="22"/>
    </location>
</feature>
<comment type="caution">
    <text evidence="3">The sequence shown here is derived from an EMBL/GenBank/DDBJ whole genome shotgun (WGS) entry which is preliminary data.</text>
</comment>
<dbReference type="Proteomes" id="UP000234254">
    <property type="component" value="Unassembled WGS sequence"/>
</dbReference>
<gene>
    <name evidence="3" type="ORF">P168DRAFT_323107</name>
</gene>